<dbReference type="Pfam" id="PF16859">
    <property type="entry name" value="TetR_C_11"/>
    <property type="match status" value="1"/>
</dbReference>
<evidence type="ECO:0000313" key="4">
    <source>
        <dbReference type="EMBL" id="GAA2731974.1"/>
    </source>
</evidence>
<dbReference type="SUPFAM" id="SSF48498">
    <property type="entry name" value="Tetracyclin repressor-like, C-terminal domain"/>
    <property type="match status" value="1"/>
</dbReference>
<accession>A0ABN3UH30</accession>
<evidence type="ECO:0000259" key="3">
    <source>
        <dbReference type="Pfam" id="PF16859"/>
    </source>
</evidence>
<sequence>MTLTESDLSRRLDDIHAATLGVFRDVSDRGPDHEEIAALADVDGEALRRRWPGLDDLLVESLAALLPAPEDPGDLGLRAELRVLIEHLAREHAEHGEILVRMMALLSTNPDLDRAFRLQIIYPRVECVRRVFGRAVLRGELRPDADPGLVFSLVPSLLSYRTMLRDPAPDPALTDRLLDTVVLPLLLR</sequence>
<protein>
    <submittedName>
        <fullName evidence="4">TetR/AcrR family transcriptional regulator</fullName>
    </submittedName>
</protein>
<dbReference type="EMBL" id="BAAATZ010000021">
    <property type="protein sequence ID" value="GAA2731974.1"/>
    <property type="molecule type" value="Genomic_DNA"/>
</dbReference>
<dbReference type="RefSeq" id="WP_344453026.1">
    <property type="nucleotide sequence ID" value="NZ_BAAATZ010000021.1"/>
</dbReference>
<evidence type="ECO:0000256" key="1">
    <source>
        <dbReference type="ARBA" id="ARBA00023015"/>
    </source>
</evidence>
<dbReference type="InterPro" id="IPR011075">
    <property type="entry name" value="TetR_C"/>
</dbReference>
<dbReference type="InterPro" id="IPR036271">
    <property type="entry name" value="Tet_transcr_reg_TetR-rel_C_sf"/>
</dbReference>
<keyword evidence="2" id="KW-0804">Transcription</keyword>
<keyword evidence="1" id="KW-0805">Transcription regulation</keyword>
<dbReference type="Proteomes" id="UP001501842">
    <property type="component" value="Unassembled WGS sequence"/>
</dbReference>
<name>A0ABN3UH30_9ACTN</name>
<proteinExistence type="predicted"/>
<reference evidence="4 5" key="1">
    <citation type="journal article" date="2019" name="Int. J. Syst. Evol. Microbiol.">
        <title>The Global Catalogue of Microorganisms (GCM) 10K type strain sequencing project: providing services to taxonomists for standard genome sequencing and annotation.</title>
        <authorList>
            <consortium name="The Broad Institute Genomics Platform"/>
            <consortium name="The Broad Institute Genome Sequencing Center for Infectious Disease"/>
            <person name="Wu L."/>
            <person name="Ma J."/>
        </authorList>
    </citation>
    <scope>NUCLEOTIDE SEQUENCE [LARGE SCALE GENOMIC DNA]</scope>
    <source>
        <strain evidence="4 5">JCM 8201</strain>
    </source>
</reference>
<dbReference type="Gene3D" id="1.10.357.10">
    <property type="entry name" value="Tetracycline Repressor, domain 2"/>
    <property type="match status" value="1"/>
</dbReference>
<feature type="domain" description="Tetracyclin repressor-like C-terminal" evidence="3">
    <location>
        <begin position="77"/>
        <end position="181"/>
    </location>
</feature>
<comment type="caution">
    <text evidence="4">The sequence shown here is derived from an EMBL/GenBank/DDBJ whole genome shotgun (WGS) entry which is preliminary data.</text>
</comment>
<evidence type="ECO:0000256" key="2">
    <source>
        <dbReference type="ARBA" id="ARBA00023163"/>
    </source>
</evidence>
<keyword evidence="5" id="KW-1185">Reference proteome</keyword>
<evidence type="ECO:0000313" key="5">
    <source>
        <dbReference type="Proteomes" id="UP001501842"/>
    </source>
</evidence>
<gene>
    <name evidence="4" type="ORF">GCM10010439_48640</name>
</gene>
<organism evidence="4 5">
    <name type="scientific">Actinocorallia aurantiaca</name>
    <dbReference type="NCBI Taxonomy" id="46204"/>
    <lineage>
        <taxon>Bacteria</taxon>
        <taxon>Bacillati</taxon>
        <taxon>Actinomycetota</taxon>
        <taxon>Actinomycetes</taxon>
        <taxon>Streptosporangiales</taxon>
        <taxon>Thermomonosporaceae</taxon>
        <taxon>Actinocorallia</taxon>
    </lineage>
</organism>